<keyword evidence="4" id="KW-1185">Reference proteome</keyword>
<keyword evidence="2 3" id="KW-0808">Transferase</keyword>
<dbReference type="GO" id="GO:0032259">
    <property type="term" value="P:methylation"/>
    <property type="evidence" value="ECO:0007669"/>
    <property type="project" value="UniProtKB-KW"/>
</dbReference>
<dbReference type="Pfam" id="PF04072">
    <property type="entry name" value="LCM"/>
    <property type="match status" value="1"/>
</dbReference>
<dbReference type="Gene3D" id="3.40.50.150">
    <property type="entry name" value="Vaccinia Virus protein VP39"/>
    <property type="match status" value="1"/>
</dbReference>
<sequence>MSNPTDNRDYSTISPSAKALLYLKGLTSIPFAKAAAEQMMLPDKYEPDFSLRDFGFWTRVVHFESRYWSLDYLLASTGAKNVLELSSGFSFRGLAAVADRADLHYIDTDLPEVIATKKQLLEAIKPELKGTLDVLPLNALDEEAFRKTVDRFPAGEVAIVNEGLLMYLGLTEKEKLCRIIHRILSERGGYWITADIYIKRANRDRLMMNDQLNEFFKQHNIDEQMFESFEEAEEFFNKNGFVVDKEAVPDRDKLTSLTYMLQSATEEQLNDLRSRKRIQTSWRLKIAP</sequence>
<dbReference type="RefSeq" id="WP_273633270.1">
    <property type="nucleotide sequence ID" value="NZ_CP117167.1"/>
</dbReference>
<evidence type="ECO:0000256" key="2">
    <source>
        <dbReference type="ARBA" id="ARBA00022679"/>
    </source>
</evidence>
<dbReference type="GO" id="GO:0008168">
    <property type="term" value="F:methyltransferase activity"/>
    <property type="evidence" value="ECO:0007669"/>
    <property type="project" value="UniProtKB-KW"/>
</dbReference>
<dbReference type="InterPro" id="IPR029063">
    <property type="entry name" value="SAM-dependent_MTases_sf"/>
</dbReference>
<accession>A0ABY7TE24</accession>
<name>A0ABY7TE24_9SPHI</name>
<gene>
    <name evidence="3" type="ORF">PQO05_12590</name>
</gene>
<dbReference type="EMBL" id="CP117167">
    <property type="protein sequence ID" value="WCT14775.1"/>
    <property type="molecule type" value="Genomic_DNA"/>
</dbReference>
<evidence type="ECO:0000313" key="4">
    <source>
        <dbReference type="Proteomes" id="UP001216139"/>
    </source>
</evidence>
<protein>
    <submittedName>
        <fullName evidence="3">Class I SAM-dependent methyltransferase</fullName>
        <ecNumber evidence="3">2.1.1.-</ecNumber>
    </submittedName>
</protein>
<evidence type="ECO:0000313" key="3">
    <source>
        <dbReference type="EMBL" id="WCT14775.1"/>
    </source>
</evidence>
<evidence type="ECO:0000256" key="1">
    <source>
        <dbReference type="ARBA" id="ARBA00022603"/>
    </source>
</evidence>
<dbReference type="SUPFAM" id="SSF53335">
    <property type="entry name" value="S-adenosyl-L-methionine-dependent methyltransferases"/>
    <property type="match status" value="1"/>
</dbReference>
<organism evidence="3 4">
    <name type="scientific">Mucilaginibacter jinjuensis</name>
    <dbReference type="NCBI Taxonomy" id="1176721"/>
    <lineage>
        <taxon>Bacteria</taxon>
        <taxon>Pseudomonadati</taxon>
        <taxon>Bacteroidota</taxon>
        <taxon>Sphingobacteriia</taxon>
        <taxon>Sphingobacteriales</taxon>
        <taxon>Sphingobacteriaceae</taxon>
        <taxon>Mucilaginibacter</taxon>
    </lineage>
</organism>
<dbReference type="Proteomes" id="UP001216139">
    <property type="component" value="Chromosome"/>
</dbReference>
<dbReference type="InterPro" id="IPR007213">
    <property type="entry name" value="Ppm1/Ppm2/Tcmp"/>
</dbReference>
<keyword evidence="1 3" id="KW-0489">Methyltransferase</keyword>
<dbReference type="EC" id="2.1.1.-" evidence="3"/>
<reference evidence="3 4" key="1">
    <citation type="submission" date="2023-02" db="EMBL/GenBank/DDBJ databases">
        <title>Genome sequence of Mucilaginibacter jinjuensis strain KACC 16571.</title>
        <authorList>
            <person name="Kim S."/>
            <person name="Heo J."/>
            <person name="Kwon S.-W."/>
        </authorList>
    </citation>
    <scope>NUCLEOTIDE SEQUENCE [LARGE SCALE GENOMIC DNA]</scope>
    <source>
        <strain evidence="3 4">KACC 16571</strain>
    </source>
</reference>
<proteinExistence type="predicted"/>